<dbReference type="Proteomes" id="UP001652660">
    <property type="component" value="Chromosome 2e"/>
</dbReference>
<evidence type="ECO:0000313" key="2">
    <source>
        <dbReference type="Proteomes" id="UP001652660"/>
    </source>
</evidence>
<organism evidence="2 3">
    <name type="scientific">Coffea arabica</name>
    <name type="common">Arabian coffee</name>
    <dbReference type="NCBI Taxonomy" id="13443"/>
    <lineage>
        <taxon>Eukaryota</taxon>
        <taxon>Viridiplantae</taxon>
        <taxon>Streptophyta</taxon>
        <taxon>Embryophyta</taxon>
        <taxon>Tracheophyta</taxon>
        <taxon>Spermatophyta</taxon>
        <taxon>Magnoliopsida</taxon>
        <taxon>eudicotyledons</taxon>
        <taxon>Gunneridae</taxon>
        <taxon>Pentapetalae</taxon>
        <taxon>asterids</taxon>
        <taxon>lamiids</taxon>
        <taxon>Gentianales</taxon>
        <taxon>Rubiaceae</taxon>
        <taxon>Ixoroideae</taxon>
        <taxon>Gardenieae complex</taxon>
        <taxon>Bertiereae - Coffeeae clade</taxon>
        <taxon>Coffeeae</taxon>
        <taxon>Coffea</taxon>
    </lineage>
</organism>
<dbReference type="PANTHER" id="PTHR31111">
    <property type="entry name" value="BNAA05G37150D PROTEIN-RELATED"/>
    <property type="match status" value="1"/>
</dbReference>
<proteinExistence type="predicted"/>
<keyword evidence="2" id="KW-1185">Reference proteome</keyword>
<feature type="domain" description="F-box associated beta-propeller type 3" evidence="1">
    <location>
        <begin position="46"/>
        <end position="147"/>
    </location>
</feature>
<evidence type="ECO:0000259" key="1">
    <source>
        <dbReference type="Pfam" id="PF08268"/>
    </source>
</evidence>
<dbReference type="GeneID" id="140036434"/>
<dbReference type="PANTHER" id="PTHR31111:SF140">
    <property type="entry name" value="MDSFBB3-ALPHA PROTEIN"/>
    <property type="match status" value="1"/>
</dbReference>
<accession>A0ABM4WQ97</accession>
<dbReference type="InterPro" id="IPR013187">
    <property type="entry name" value="F-box-assoc_dom_typ3"/>
</dbReference>
<dbReference type="InterPro" id="IPR017451">
    <property type="entry name" value="F-box-assoc_interact_dom"/>
</dbReference>
<protein>
    <submittedName>
        <fullName evidence="3">F-box protein CPR1-like</fullName>
    </submittedName>
</protein>
<dbReference type="RefSeq" id="XP_071933946.1">
    <property type="nucleotide sequence ID" value="XM_072077845.1"/>
</dbReference>
<sequence length="166" mass="18879">MFDLGVSVNIHAWLHTTCLFICSKNAFCILALEFRCHLAGGTWYTNYGFGYDSVGDDYKVVAIPVIYGKDDQVYSEIMVHGLKSDSWKKAPDFPYYFDPHVNGKLASGALHWVVKESSKSNSDKLIAAFDLRTEEFKLLQQPEYFDRHCDMRLGILEGCLVLICSF</sequence>
<evidence type="ECO:0000313" key="3">
    <source>
        <dbReference type="RefSeq" id="XP_071933946.1"/>
    </source>
</evidence>
<dbReference type="Pfam" id="PF08268">
    <property type="entry name" value="FBA_3"/>
    <property type="match status" value="1"/>
</dbReference>
<gene>
    <name evidence="3" type="primary">LOC140036434</name>
</gene>
<name>A0ABM4WQ97_COFAR</name>
<dbReference type="NCBIfam" id="TIGR01640">
    <property type="entry name" value="F_box_assoc_1"/>
    <property type="match status" value="1"/>
</dbReference>
<reference evidence="3" key="1">
    <citation type="submission" date="2025-08" db="UniProtKB">
        <authorList>
            <consortium name="RefSeq"/>
        </authorList>
    </citation>
    <scope>IDENTIFICATION</scope>
    <source>
        <tissue evidence="3">Leaves</tissue>
    </source>
</reference>